<dbReference type="GO" id="GO:0006352">
    <property type="term" value="P:DNA-templated transcription initiation"/>
    <property type="evidence" value="ECO:0007669"/>
    <property type="project" value="InterPro"/>
</dbReference>
<accession>A0A9D2LKA3</accession>
<feature type="domain" description="RNA polymerase sigma-70 region 4" evidence="7">
    <location>
        <begin position="126"/>
        <end position="174"/>
    </location>
</feature>
<sequence length="183" mass="20746">MEDKDIVALYWARSEEAIRATAAKYGAYCAAIIRRLLGDGRDSEECLNDTWLGAWNAMPPQRPIRLPPFLGRIARNTALDRYDYNTAQCRGALPAVLEELGECVSGAPLEEALDLRALGEAISDYLDTVSPAARRTFLWRYWYGDSLEDIARRYGYTTSKVKSLLHRTRKGLREHLTREGYAL</sequence>
<evidence type="ECO:0000259" key="7">
    <source>
        <dbReference type="Pfam" id="PF04545"/>
    </source>
</evidence>
<dbReference type="InterPro" id="IPR007630">
    <property type="entry name" value="RNA_pol_sigma70_r4"/>
</dbReference>
<dbReference type="PANTHER" id="PTHR43133">
    <property type="entry name" value="RNA POLYMERASE ECF-TYPE SIGMA FACTO"/>
    <property type="match status" value="1"/>
</dbReference>
<comment type="similarity">
    <text evidence="1">Belongs to the sigma-70 factor family. ECF subfamily.</text>
</comment>
<evidence type="ECO:0000256" key="2">
    <source>
        <dbReference type="ARBA" id="ARBA00023015"/>
    </source>
</evidence>
<evidence type="ECO:0000256" key="5">
    <source>
        <dbReference type="ARBA" id="ARBA00023163"/>
    </source>
</evidence>
<dbReference type="Pfam" id="PF04545">
    <property type="entry name" value="Sigma70_r4"/>
    <property type="match status" value="1"/>
</dbReference>
<dbReference type="EMBL" id="DWZJ01000101">
    <property type="protein sequence ID" value="HJB14264.1"/>
    <property type="molecule type" value="Genomic_DNA"/>
</dbReference>
<keyword evidence="4" id="KW-0238">DNA-binding</keyword>
<name>A0A9D2LKA3_9FIRM</name>
<reference evidence="8" key="2">
    <citation type="submission" date="2021-04" db="EMBL/GenBank/DDBJ databases">
        <authorList>
            <person name="Gilroy R."/>
        </authorList>
    </citation>
    <scope>NUCLEOTIDE SEQUENCE</scope>
    <source>
        <strain evidence="8">ChiBcec18-1249</strain>
    </source>
</reference>
<dbReference type="Gene3D" id="1.10.10.10">
    <property type="entry name" value="Winged helix-like DNA-binding domain superfamily/Winged helix DNA-binding domain"/>
    <property type="match status" value="1"/>
</dbReference>
<evidence type="ECO:0000259" key="6">
    <source>
        <dbReference type="Pfam" id="PF04542"/>
    </source>
</evidence>
<dbReference type="AlphaFoldDB" id="A0A9D2LKA3"/>
<dbReference type="SUPFAM" id="SSF88946">
    <property type="entry name" value="Sigma2 domain of RNA polymerase sigma factors"/>
    <property type="match status" value="1"/>
</dbReference>
<dbReference type="InterPro" id="IPR013324">
    <property type="entry name" value="RNA_pol_sigma_r3/r4-like"/>
</dbReference>
<dbReference type="NCBIfam" id="TIGR02937">
    <property type="entry name" value="sigma70-ECF"/>
    <property type="match status" value="1"/>
</dbReference>
<dbReference type="GO" id="GO:0003677">
    <property type="term" value="F:DNA binding"/>
    <property type="evidence" value="ECO:0007669"/>
    <property type="project" value="UniProtKB-KW"/>
</dbReference>
<dbReference type="Gene3D" id="1.10.1740.10">
    <property type="match status" value="1"/>
</dbReference>
<dbReference type="InterPro" id="IPR013325">
    <property type="entry name" value="RNA_pol_sigma_r2"/>
</dbReference>
<dbReference type="InterPro" id="IPR039425">
    <property type="entry name" value="RNA_pol_sigma-70-like"/>
</dbReference>
<keyword evidence="5" id="KW-0804">Transcription</keyword>
<dbReference type="InterPro" id="IPR036388">
    <property type="entry name" value="WH-like_DNA-bd_sf"/>
</dbReference>
<dbReference type="CDD" id="cd06171">
    <property type="entry name" value="Sigma70_r4"/>
    <property type="match status" value="1"/>
</dbReference>
<comment type="caution">
    <text evidence="8">The sequence shown here is derived from an EMBL/GenBank/DDBJ whole genome shotgun (WGS) entry which is preliminary data.</text>
</comment>
<feature type="domain" description="RNA polymerase sigma-70 region 2" evidence="6">
    <location>
        <begin position="30"/>
        <end position="82"/>
    </location>
</feature>
<organism evidence="8 9">
    <name type="scientific">Candidatus Oscillibacter excrementigallinarum</name>
    <dbReference type="NCBI Taxonomy" id="2838716"/>
    <lineage>
        <taxon>Bacteria</taxon>
        <taxon>Bacillati</taxon>
        <taxon>Bacillota</taxon>
        <taxon>Clostridia</taxon>
        <taxon>Eubacteriales</taxon>
        <taxon>Oscillospiraceae</taxon>
        <taxon>Oscillibacter</taxon>
    </lineage>
</organism>
<dbReference type="SUPFAM" id="SSF88659">
    <property type="entry name" value="Sigma3 and sigma4 domains of RNA polymerase sigma factors"/>
    <property type="match status" value="1"/>
</dbReference>
<dbReference type="InterPro" id="IPR014284">
    <property type="entry name" value="RNA_pol_sigma-70_dom"/>
</dbReference>
<evidence type="ECO:0000256" key="1">
    <source>
        <dbReference type="ARBA" id="ARBA00010641"/>
    </source>
</evidence>
<evidence type="ECO:0000313" key="9">
    <source>
        <dbReference type="Proteomes" id="UP000823824"/>
    </source>
</evidence>
<proteinExistence type="inferred from homology"/>
<dbReference type="Proteomes" id="UP000823824">
    <property type="component" value="Unassembled WGS sequence"/>
</dbReference>
<keyword evidence="2" id="KW-0805">Transcription regulation</keyword>
<evidence type="ECO:0000313" key="8">
    <source>
        <dbReference type="EMBL" id="HJB14264.1"/>
    </source>
</evidence>
<evidence type="ECO:0000256" key="4">
    <source>
        <dbReference type="ARBA" id="ARBA00023125"/>
    </source>
</evidence>
<gene>
    <name evidence="8" type="ORF">H9787_11230</name>
</gene>
<evidence type="ECO:0000256" key="3">
    <source>
        <dbReference type="ARBA" id="ARBA00023082"/>
    </source>
</evidence>
<keyword evidence="3" id="KW-0731">Sigma factor</keyword>
<dbReference type="InterPro" id="IPR007627">
    <property type="entry name" value="RNA_pol_sigma70_r2"/>
</dbReference>
<dbReference type="PANTHER" id="PTHR43133:SF8">
    <property type="entry name" value="RNA POLYMERASE SIGMA FACTOR HI_1459-RELATED"/>
    <property type="match status" value="1"/>
</dbReference>
<protein>
    <submittedName>
        <fullName evidence="8">RNA polymerase sigma factor</fullName>
    </submittedName>
</protein>
<dbReference type="GO" id="GO:0016987">
    <property type="term" value="F:sigma factor activity"/>
    <property type="evidence" value="ECO:0007669"/>
    <property type="project" value="UniProtKB-KW"/>
</dbReference>
<dbReference type="Pfam" id="PF04542">
    <property type="entry name" value="Sigma70_r2"/>
    <property type="match status" value="1"/>
</dbReference>
<reference evidence="8" key="1">
    <citation type="journal article" date="2021" name="PeerJ">
        <title>Extensive microbial diversity within the chicken gut microbiome revealed by metagenomics and culture.</title>
        <authorList>
            <person name="Gilroy R."/>
            <person name="Ravi A."/>
            <person name="Getino M."/>
            <person name="Pursley I."/>
            <person name="Horton D.L."/>
            <person name="Alikhan N.F."/>
            <person name="Baker D."/>
            <person name="Gharbi K."/>
            <person name="Hall N."/>
            <person name="Watson M."/>
            <person name="Adriaenssens E.M."/>
            <person name="Foster-Nyarko E."/>
            <person name="Jarju S."/>
            <person name="Secka A."/>
            <person name="Antonio M."/>
            <person name="Oren A."/>
            <person name="Chaudhuri R.R."/>
            <person name="La Ragione R."/>
            <person name="Hildebrand F."/>
            <person name="Pallen M.J."/>
        </authorList>
    </citation>
    <scope>NUCLEOTIDE SEQUENCE</scope>
    <source>
        <strain evidence="8">ChiBcec18-1249</strain>
    </source>
</reference>